<feature type="transmembrane region" description="Helical" evidence="16">
    <location>
        <begin position="664"/>
        <end position="688"/>
    </location>
</feature>
<feature type="domain" description="ABC transmembrane type-1" evidence="18">
    <location>
        <begin position="47"/>
        <end position="319"/>
    </location>
</feature>
<dbReference type="AlphaFoldDB" id="A0A669QSI2"/>
<feature type="domain" description="ABC transmembrane type-1" evidence="18">
    <location>
        <begin position="668"/>
        <end position="945"/>
    </location>
</feature>
<keyword evidence="10" id="KW-0067">ATP-binding</keyword>
<keyword evidence="14" id="KW-0325">Glycoprotein</keyword>
<feature type="domain" description="ABC transporter" evidence="17">
    <location>
        <begin position="980"/>
        <end position="1218"/>
    </location>
</feature>
<evidence type="ECO:0000256" key="7">
    <source>
        <dbReference type="ARBA" id="ARBA00022692"/>
    </source>
</evidence>
<dbReference type="InterPro" id="IPR027417">
    <property type="entry name" value="P-loop_NTPase"/>
</dbReference>
<dbReference type="InterPro" id="IPR036640">
    <property type="entry name" value="ABC1_TM_sf"/>
</dbReference>
<dbReference type="CDD" id="cd18578">
    <property type="entry name" value="ABC_6TM_Pgp_ABCB1_D2_like"/>
    <property type="match status" value="1"/>
</dbReference>
<feature type="transmembrane region" description="Helical" evidence="16">
    <location>
        <begin position="804"/>
        <end position="825"/>
    </location>
</feature>
<evidence type="ECO:0000256" key="5">
    <source>
        <dbReference type="ARBA" id="ARBA00022475"/>
    </source>
</evidence>
<dbReference type="Ensembl" id="ENSPCLT00000032950.1">
    <property type="protein sequence ID" value="ENSPCLP00000023712.1"/>
    <property type="gene ID" value="ENSPCLG00000020875.1"/>
</dbReference>
<feature type="transmembrane region" description="Helical" evidence="16">
    <location>
        <begin position="290"/>
        <end position="311"/>
    </location>
</feature>
<dbReference type="PROSITE" id="PS00211">
    <property type="entry name" value="ABC_TRANSPORTER_1"/>
    <property type="match status" value="2"/>
</dbReference>
<evidence type="ECO:0000259" key="18">
    <source>
        <dbReference type="PROSITE" id="PS50929"/>
    </source>
</evidence>
<feature type="transmembrane region" description="Helical" evidence="16">
    <location>
        <begin position="257"/>
        <end position="278"/>
    </location>
</feature>
<evidence type="ECO:0000313" key="19">
    <source>
        <dbReference type="Ensembl" id="ENSPCLP00000023712.1"/>
    </source>
</evidence>
<dbReference type="InterPro" id="IPR011527">
    <property type="entry name" value="ABC1_TM_dom"/>
</dbReference>
<dbReference type="SUPFAM" id="SSF90123">
    <property type="entry name" value="ABC transporter transmembrane region"/>
    <property type="match status" value="2"/>
</dbReference>
<keyword evidence="7 16" id="KW-0812">Transmembrane</keyword>
<evidence type="ECO:0000256" key="15">
    <source>
        <dbReference type="SAM" id="MobiDB-lite"/>
    </source>
</evidence>
<keyword evidence="13 16" id="KW-0472">Membrane</keyword>
<dbReference type="InterPro" id="IPR003593">
    <property type="entry name" value="AAA+_ATPase"/>
</dbReference>
<dbReference type="Gene3D" id="1.20.1560.10">
    <property type="entry name" value="ABC transporter type 1, transmembrane domain"/>
    <property type="match status" value="1"/>
</dbReference>
<feature type="transmembrane region" description="Helical" evidence="16">
    <location>
        <begin position="919"/>
        <end position="939"/>
    </location>
</feature>
<evidence type="ECO:0000256" key="12">
    <source>
        <dbReference type="ARBA" id="ARBA00022989"/>
    </source>
</evidence>
<dbReference type="GO" id="GO:0090374">
    <property type="term" value="P:oligopeptide export from mitochondrion"/>
    <property type="evidence" value="ECO:0007669"/>
    <property type="project" value="TreeGrafter"/>
</dbReference>
<evidence type="ECO:0000256" key="6">
    <source>
        <dbReference type="ARBA" id="ARBA00022553"/>
    </source>
</evidence>
<feature type="transmembrane region" description="Helical" evidence="16">
    <location>
        <begin position="700"/>
        <end position="722"/>
    </location>
</feature>
<dbReference type="GO" id="GO:0005524">
    <property type="term" value="F:ATP binding"/>
    <property type="evidence" value="ECO:0007669"/>
    <property type="project" value="UniProtKB-KW"/>
</dbReference>
<comment type="subcellular location">
    <subcellularLocation>
        <location evidence="1">Apical cell membrane</location>
    </subcellularLocation>
    <subcellularLocation>
        <location evidence="2">Cell membrane</location>
        <topology evidence="2">Multi-pass membrane protein</topology>
    </subcellularLocation>
</comment>
<evidence type="ECO:0000313" key="20">
    <source>
        <dbReference type="Proteomes" id="UP000472261"/>
    </source>
</evidence>
<reference evidence="19" key="2">
    <citation type="submission" date="2025-09" db="UniProtKB">
        <authorList>
            <consortium name="Ensembl"/>
        </authorList>
    </citation>
    <scope>IDENTIFICATION</scope>
</reference>
<dbReference type="GO" id="GO:0016324">
    <property type="term" value="C:apical plasma membrane"/>
    <property type="evidence" value="ECO:0007669"/>
    <property type="project" value="UniProtKB-SubCell"/>
</dbReference>
<dbReference type="FunFam" id="1.20.1560.10:FF:000018">
    <property type="entry name" value="ATP-binding cassette subfamily B member 11"/>
    <property type="match status" value="1"/>
</dbReference>
<accession>A0A669QSI2</accession>
<dbReference type="SUPFAM" id="SSF52540">
    <property type="entry name" value="P-loop containing nucleoside triphosphate hydrolases"/>
    <property type="match status" value="2"/>
</dbReference>
<evidence type="ECO:0000256" key="14">
    <source>
        <dbReference type="ARBA" id="ARBA00023180"/>
    </source>
</evidence>
<evidence type="ECO:0000256" key="8">
    <source>
        <dbReference type="ARBA" id="ARBA00022737"/>
    </source>
</evidence>
<feature type="transmembrane region" description="Helical" evidence="16">
    <location>
        <begin position="176"/>
        <end position="195"/>
    </location>
</feature>
<dbReference type="Pfam" id="PF00664">
    <property type="entry name" value="ABC_membrane"/>
    <property type="match status" value="2"/>
</dbReference>
<keyword evidence="4" id="KW-0813">Transport</keyword>
<keyword evidence="11" id="KW-1278">Translocase</keyword>
<feature type="domain" description="ABC transporter" evidence="17">
    <location>
        <begin position="354"/>
        <end position="590"/>
    </location>
</feature>
<sequence>MCSGDCLAQCPSPSQANHHSESREVFSTVYFHFQFRYSDRQDKLLMALGTTMAVLHGASLPLMMIVFGDMTDSFIASENITYPGAGVLFAAYIQVSFWTLAAGRQIKRIRQEFFHAVMRQEIGWFDVNDVCELNTRIVDDISKINEGIGEKIAMFFQAVATFFTGFIVGFTKGWKLTLVILALSPVLGFSSALWAKMISTFTNKELTAYAKAGAVAEEVLAAVRTVVAFGGQRKETERYQKNLEDAKRIGIQKAISANISMGISFFLIYGSYALAFWYGTILVLSDDYTIGKVFTVFFSILVGAFSVGQAAPSMEAFANARGAAYAIFSIIDNEPQIDSSSNAGYKPDNIKGNLEFQNVYFSYPARPDIKILKGLNLKIKCGQTVALVGSSGCGKSTTVQLIQRFYDPKEGTITIDGQDLKSLNVRYLREIIGVVNQEPVLFATTIAENIRYGREDVTMEEIEKATKEANAYDFIMKLPKKFETVVGERGAQMSGGQKQRIAIARALVRNPKILLLDEATSALDTESESVVQAALDKIRKGRTILVIAHRLSTVRNADLIAAFENGVITEQGTHDELMEQKGVYYKLINMQTSETEGQLQEEDDNTSSVSEEALNGSVLTGQKRKSTRKSIKRFRIQNDELDEKDKNIPSSSFFKIMKLNKTEWPYFVVGTLCAIINGALQPIFSVMISDVIGVKTNSTYALLFLGFGLISFVTSFLQGFTFGKAGEILTMRLRSMAFRAILRQEISWFDEPKNSTGELITRLANDASQVKGATGSRLALVAQNIANLGTGIVLSLIYGWQLTLLLLAIVPIIAITGMIQMKMLAGHAKKDKKELETLGEIASEAIENIRTVVALTRERKFEYMYGQNLQVSYRNSVKKAHIFGFTFAFTQAIMYFTYAGCFRFGAYLVKNGHMRFKDVLLVFSAIVFGAMALGQSTSFTPDYAKAKMSAAHLFLLFERVPLIDSYSEEGEKPKIFEGNITFKDVAFKYPTRPEVKVLQGLNTAVEKGQTLALVGSSGCGKSTVVQLLERFYDPLSGEVLLDGRNTKTLNIQWLRAQIGIVSQEPILFDCTIAENIAYGDNSREVPHEEIVSAAKAANIHSFIESLPKKYNTCVGDKGTQLSGGQKQRIAIARALVRQPRILLLDEATSALDTESEKIVQEALDKAREGRTCIVIAHRLSTIQNADKIAVIQNGKVIEQGSHQQLLAEKGFYYSLVNVQSGPRTV</sequence>
<evidence type="ECO:0000259" key="17">
    <source>
        <dbReference type="PROSITE" id="PS50893"/>
    </source>
</evidence>
<dbReference type="InterPro" id="IPR039421">
    <property type="entry name" value="Type_1_exporter"/>
</dbReference>
<keyword evidence="20" id="KW-1185">Reference proteome</keyword>
<feature type="region of interest" description="Disordered" evidence="15">
    <location>
        <begin position="595"/>
        <end position="625"/>
    </location>
</feature>
<evidence type="ECO:0000256" key="16">
    <source>
        <dbReference type="SAM" id="Phobius"/>
    </source>
</evidence>
<dbReference type="PROSITE" id="PS50929">
    <property type="entry name" value="ABC_TM1F"/>
    <property type="match status" value="2"/>
</dbReference>
<evidence type="ECO:0000256" key="10">
    <source>
        <dbReference type="ARBA" id="ARBA00022840"/>
    </source>
</evidence>
<comment type="similarity">
    <text evidence="3">Belongs to the ABC transporter superfamily. ABCB family. Multidrug resistance exporter (TC 3.A.1.201) subfamily.</text>
</comment>
<evidence type="ECO:0000256" key="2">
    <source>
        <dbReference type="ARBA" id="ARBA00004651"/>
    </source>
</evidence>
<evidence type="ECO:0000256" key="1">
    <source>
        <dbReference type="ARBA" id="ARBA00004221"/>
    </source>
</evidence>
<evidence type="ECO:0000256" key="3">
    <source>
        <dbReference type="ARBA" id="ARBA00007577"/>
    </source>
</evidence>
<keyword evidence="5" id="KW-1003">Cell membrane</keyword>
<name>A0A669QSI2_PHACC</name>
<feature type="transmembrane region" description="Helical" evidence="16">
    <location>
        <begin position="80"/>
        <end position="101"/>
    </location>
</feature>
<dbReference type="PROSITE" id="PS50893">
    <property type="entry name" value="ABC_TRANSPORTER_2"/>
    <property type="match status" value="2"/>
</dbReference>
<evidence type="ECO:0000256" key="11">
    <source>
        <dbReference type="ARBA" id="ARBA00022967"/>
    </source>
</evidence>
<dbReference type="Proteomes" id="UP000472261">
    <property type="component" value="Unplaced"/>
</dbReference>
<evidence type="ECO:0000256" key="4">
    <source>
        <dbReference type="ARBA" id="ARBA00022448"/>
    </source>
</evidence>
<keyword evidence="8" id="KW-0677">Repeat</keyword>
<organism evidence="19 20">
    <name type="scientific">Phasianus colchicus</name>
    <name type="common">Common pheasant</name>
    <dbReference type="NCBI Taxonomy" id="9054"/>
    <lineage>
        <taxon>Eukaryota</taxon>
        <taxon>Metazoa</taxon>
        <taxon>Chordata</taxon>
        <taxon>Craniata</taxon>
        <taxon>Vertebrata</taxon>
        <taxon>Euteleostomi</taxon>
        <taxon>Archelosauria</taxon>
        <taxon>Archosauria</taxon>
        <taxon>Dinosauria</taxon>
        <taxon>Saurischia</taxon>
        <taxon>Theropoda</taxon>
        <taxon>Coelurosauria</taxon>
        <taxon>Aves</taxon>
        <taxon>Neognathae</taxon>
        <taxon>Galloanserae</taxon>
        <taxon>Galliformes</taxon>
        <taxon>Phasianidae</taxon>
        <taxon>Phasianinae</taxon>
        <taxon>Phasianus</taxon>
    </lineage>
</organism>
<dbReference type="PANTHER" id="PTHR43394:SF28">
    <property type="entry name" value="ATP-BINDING CASSETTE SUBFAMILY B MEMBER 1"/>
    <property type="match status" value="1"/>
</dbReference>
<evidence type="ECO:0000256" key="9">
    <source>
        <dbReference type="ARBA" id="ARBA00022741"/>
    </source>
</evidence>
<protein>
    <recommendedName>
        <fullName evidence="21">ATP binding cassette subfamily B member 4</fullName>
    </recommendedName>
</protein>
<feature type="transmembrane region" description="Helical" evidence="16">
    <location>
        <begin position="880"/>
        <end position="899"/>
    </location>
</feature>
<dbReference type="Gene3D" id="3.40.50.300">
    <property type="entry name" value="P-loop containing nucleotide triphosphate hydrolases"/>
    <property type="match status" value="2"/>
</dbReference>
<dbReference type="FunFam" id="1.20.1560.10:FF:000083">
    <property type="entry name" value="phosphatidylcholine translocator ABCB4 isoform X7"/>
    <property type="match status" value="1"/>
</dbReference>
<dbReference type="GO" id="GO:0015421">
    <property type="term" value="F:ABC-type oligopeptide transporter activity"/>
    <property type="evidence" value="ECO:0007669"/>
    <property type="project" value="TreeGrafter"/>
</dbReference>
<dbReference type="SMART" id="SM00382">
    <property type="entry name" value="AAA"/>
    <property type="match status" value="2"/>
</dbReference>
<evidence type="ECO:0000256" key="13">
    <source>
        <dbReference type="ARBA" id="ARBA00023136"/>
    </source>
</evidence>
<feature type="transmembrane region" description="Helical" evidence="16">
    <location>
        <begin position="152"/>
        <end position="170"/>
    </location>
</feature>
<dbReference type="InterPro" id="IPR017871">
    <property type="entry name" value="ABC_transporter-like_CS"/>
</dbReference>
<dbReference type="GO" id="GO:0016887">
    <property type="term" value="F:ATP hydrolysis activity"/>
    <property type="evidence" value="ECO:0007669"/>
    <property type="project" value="InterPro"/>
</dbReference>
<evidence type="ECO:0008006" key="21">
    <source>
        <dbReference type="Google" id="ProtNLM"/>
    </source>
</evidence>
<keyword evidence="9" id="KW-0547">Nucleotide-binding</keyword>
<dbReference type="PANTHER" id="PTHR43394">
    <property type="entry name" value="ATP-DEPENDENT PERMEASE MDL1, MITOCHONDRIAL"/>
    <property type="match status" value="1"/>
</dbReference>
<feature type="transmembrane region" description="Helical" evidence="16">
    <location>
        <begin position="44"/>
        <end position="68"/>
    </location>
</feature>
<dbReference type="InterPro" id="IPR003439">
    <property type="entry name" value="ABC_transporter-like_ATP-bd"/>
</dbReference>
<dbReference type="GO" id="GO:0005743">
    <property type="term" value="C:mitochondrial inner membrane"/>
    <property type="evidence" value="ECO:0007669"/>
    <property type="project" value="TreeGrafter"/>
</dbReference>
<dbReference type="FunFam" id="3.40.50.300:FF:000479">
    <property type="entry name" value="Multidrug resistance protein 1A"/>
    <property type="match status" value="2"/>
</dbReference>
<dbReference type="Pfam" id="PF00005">
    <property type="entry name" value="ABC_tran"/>
    <property type="match status" value="2"/>
</dbReference>
<keyword evidence="6" id="KW-0597">Phosphoprotein</keyword>
<proteinExistence type="inferred from homology"/>
<reference evidence="19" key="1">
    <citation type="submission" date="2025-08" db="UniProtKB">
        <authorList>
            <consortium name="Ensembl"/>
        </authorList>
    </citation>
    <scope>IDENTIFICATION</scope>
</reference>
<dbReference type="FunFam" id="1.20.1560.10:FF:000046">
    <property type="entry name" value="ATP-binding cassette subfamily B member 11"/>
    <property type="match status" value="1"/>
</dbReference>
<keyword evidence="12 16" id="KW-1133">Transmembrane helix</keyword>
<dbReference type="CDD" id="cd03249">
    <property type="entry name" value="ABC_MTABC3_MDL1_MDL2"/>
    <property type="match status" value="2"/>
</dbReference>